<protein>
    <submittedName>
        <fullName evidence="4">ATP-dependent RNA helicase A</fullName>
    </submittedName>
</protein>
<evidence type="ECO:0000313" key="4">
    <source>
        <dbReference type="RefSeq" id="XP_018010392.1"/>
    </source>
</evidence>
<dbReference type="GeneID" id="108667831"/>
<feature type="compositionally biased region" description="Basic and acidic residues" evidence="1">
    <location>
        <begin position="270"/>
        <end position="293"/>
    </location>
</feature>
<dbReference type="AlphaFoldDB" id="A0A8B7N905"/>
<feature type="region of interest" description="Disordered" evidence="1">
    <location>
        <begin position="185"/>
        <end position="322"/>
    </location>
</feature>
<dbReference type="GO" id="GO:0004386">
    <property type="term" value="F:helicase activity"/>
    <property type="evidence" value="ECO:0007669"/>
    <property type="project" value="UniProtKB-KW"/>
</dbReference>
<keyword evidence="4" id="KW-0547">Nucleotide-binding</keyword>
<evidence type="ECO:0000256" key="2">
    <source>
        <dbReference type="SAM" id="SignalP"/>
    </source>
</evidence>
<accession>A0A8B7N905</accession>
<name>A0A8B7N905_HYAAZ</name>
<keyword evidence="4" id="KW-0067">ATP-binding</keyword>
<organism evidence="3 4">
    <name type="scientific">Hyalella azteca</name>
    <name type="common">Amphipod</name>
    <dbReference type="NCBI Taxonomy" id="294128"/>
    <lineage>
        <taxon>Eukaryota</taxon>
        <taxon>Metazoa</taxon>
        <taxon>Ecdysozoa</taxon>
        <taxon>Arthropoda</taxon>
        <taxon>Crustacea</taxon>
        <taxon>Multicrustacea</taxon>
        <taxon>Malacostraca</taxon>
        <taxon>Eumalacostraca</taxon>
        <taxon>Peracarida</taxon>
        <taxon>Amphipoda</taxon>
        <taxon>Senticaudata</taxon>
        <taxon>Talitrida</taxon>
        <taxon>Talitroidea</taxon>
        <taxon>Hyalellidae</taxon>
        <taxon>Hyalella</taxon>
    </lineage>
</organism>
<feature type="chain" id="PRO_5034320542" evidence="2">
    <location>
        <begin position="18"/>
        <end position="322"/>
    </location>
</feature>
<dbReference type="RefSeq" id="XP_018010392.1">
    <property type="nucleotide sequence ID" value="XM_018154903.2"/>
</dbReference>
<proteinExistence type="predicted"/>
<evidence type="ECO:0000313" key="3">
    <source>
        <dbReference type="Proteomes" id="UP000694843"/>
    </source>
</evidence>
<gene>
    <name evidence="4" type="primary">LOC108667831</name>
</gene>
<evidence type="ECO:0000256" key="1">
    <source>
        <dbReference type="SAM" id="MobiDB-lite"/>
    </source>
</evidence>
<feature type="compositionally biased region" description="Low complexity" evidence="1">
    <location>
        <begin position="205"/>
        <end position="214"/>
    </location>
</feature>
<sequence length="322" mass="32242">MLKFVAVALVVIAFAEGYGTGGSNYRTSEGREGVKVGFGSQASAITANTGALGAGGPNSGFAQHSSAGFGGELDGESQGFGGSRNTGFVSGGLGSGSTGYANSEGGRKDTGTFGGNAPAFGVNAQADKVQSYSGQSSIQEHGGINSGFDHSKTVGTGTFGTGEQGVGNFQGGGVISGIGAGQAQGAGEVYRSPSGNKDNHGAETQSSSQESLSQGGAHDSAEKISSSRSSGHEKDRPKFGLAGQSSDQSSSEQHDGHTSGIDAAESAGKFSEEKFSGDQDGGKRKEDDSENHGADSSQVGDDSSYDSPRKTAYKTKPSSAWK</sequence>
<reference evidence="4" key="1">
    <citation type="submission" date="2025-08" db="UniProtKB">
        <authorList>
            <consortium name="RefSeq"/>
        </authorList>
    </citation>
    <scope>IDENTIFICATION</scope>
    <source>
        <tissue evidence="4">Whole organism</tissue>
    </source>
</reference>
<keyword evidence="4" id="KW-0347">Helicase</keyword>
<feature type="signal peptide" evidence="2">
    <location>
        <begin position="1"/>
        <end position="17"/>
    </location>
</feature>
<dbReference type="Proteomes" id="UP000694843">
    <property type="component" value="Unplaced"/>
</dbReference>
<keyword evidence="2" id="KW-0732">Signal</keyword>
<keyword evidence="3" id="KW-1185">Reference proteome</keyword>
<dbReference type="KEGG" id="hazt:108667831"/>
<keyword evidence="4" id="KW-0378">Hydrolase</keyword>